<keyword evidence="3" id="KW-1185">Reference proteome</keyword>
<evidence type="ECO:0000313" key="2">
    <source>
        <dbReference type="EMBL" id="MFC3878571.1"/>
    </source>
</evidence>
<feature type="domain" description="Transposase IS116/IS110/IS902 C-terminal" evidence="1">
    <location>
        <begin position="3"/>
        <end position="49"/>
    </location>
</feature>
<gene>
    <name evidence="2" type="ORF">ACFOSV_00195</name>
</gene>
<accession>A0ABV8AP09</accession>
<evidence type="ECO:0000259" key="1">
    <source>
        <dbReference type="Pfam" id="PF02371"/>
    </source>
</evidence>
<dbReference type="RefSeq" id="WP_377902174.1">
    <property type="nucleotide sequence ID" value="NZ_JBHRZS010000002.1"/>
</dbReference>
<reference evidence="3" key="1">
    <citation type="journal article" date="2019" name="Int. J. Syst. Evol. Microbiol.">
        <title>The Global Catalogue of Microorganisms (GCM) 10K type strain sequencing project: providing services to taxonomists for standard genome sequencing and annotation.</title>
        <authorList>
            <consortium name="The Broad Institute Genomics Platform"/>
            <consortium name="The Broad Institute Genome Sequencing Center for Infectious Disease"/>
            <person name="Wu L."/>
            <person name="Ma J."/>
        </authorList>
    </citation>
    <scope>NUCLEOTIDE SEQUENCE [LARGE SCALE GENOMIC DNA]</scope>
    <source>
        <strain evidence="3">CCUG 60523</strain>
    </source>
</reference>
<proteinExistence type="predicted"/>
<evidence type="ECO:0000313" key="3">
    <source>
        <dbReference type="Proteomes" id="UP001595805"/>
    </source>
</evidence>
<sequence>MGNFKHFNSYIGLKPILHLSGEADRKGYMTYLDHQVLRSSLFKFTVTTFQQVLLMLTRFQEFWLGNTGK</sequence>
<comment type="caution">
    <text evidence="2">The sequence shown here is derived from an EMBL/GenBank/DDBJ whole genome shotgun (WGS) entry which is preliminary data.</text>
</comment>
<dbReference type="Pfam" id="PF02371">
    <property type="entry name" value="Transposase_20"/>
    <property type="match status" value="1"/>
</dbReference>
<name>A0ABV8AP09_9BACT</name>
<dbReference type="EMBL" id="JBHRZS010000002">
    <property type="protein sequence ID" value="MFC3878571.1"/>
    <property type="molecule type" value="Genomic_DNA"/>
</dbReference>
<dbReference type="InterPro" id="IPR003346">
    <property type="entry name" value="Transposase_20"/>
</dbReference>
<dbReference type="Proteomes" id="UP001595805">
    <property type="component" value="Unassembled WGS sequence"/>
</dbReference>
<organism evidence="2 3">
    <name type="scientific">Algoriphagus namhaensis</name>
    <dbReference type="NCBI Taxonomy" id="915353"/>
    <lineage>
        <taxon>Bacteria</taxon>
        <taxon>Pseudomonadati</taxon>
        <taxon>Bacteroidota</taxon>
        <taxon>Cytophagia</taxon>
        <taxon>Cytophagales</taxon>
        <taxon>Cyclobacteriaceae</taxon>
        <taxon>Algoriphagus</taxon>
    </lineage>
</organism>
<protein>
    <submittedName>
        <fullName evidence="2">Transposase</fullName>
    </submittedName>
</protein>